<dbReference type="RefSeq" id="WP_345717254.1">
    <property type="nucleotide sequence ID" value="NZ_BAABFP010000005.1"/>
</dbReference>
<keyword evidence="2" id="KW-1185">Reference proteome</keyword>
<organism evidence="1 2">
    <name type="scientific">Angustibacter luteus</name>
    <dbReference type="NCBI Taxonomy" id="658456"/>
    <lineage>
        <taxon>Bacteria</taxon>
        <taxon>Bacillati</taxon>
        <taxon>Actinomycetota</taxon>
        <taxon>Actinomycetes</taxon>
        <taxon>Kineosporiales</taxon>
        <taxon>Kineosporiaceae</taxon>
    </lineage>
</organism>
<evidence type="ECO:0000313" key="1">
    <source>
        <dbReference type="EMBL" id="MFC6006418.1"/>
    </source>
</evidence>
<dbReference type="InterPro" id="IPR025361">
    <property type="entry name" value="DUF4265"/>
</dbReference>
<name>A0ABW1JCK0_9ACTN</name>
<dbReference type="EMBL" id="JBHSRD010000002">
    <property type="protein sequence ID" value="MFC6006418.1"/>
    <property type="molecule type" value="Genomic_DNA"/>
</dbReference>
<reference evidence="2" key="1">
    <citation type="journal article" date="2019" name="Int. J. Syst. Evol. Microbiol.">
        <title>The Global Catalogue of Microorganisms (GCM) 10K type strain sequencing project: providing services to taxonomists for standard genome sequencing and annotation.</title>
        <authorList>
            <consortium name="The Broad Institute Genomics Platform"/>
            <consortium name="The Broad Institute Genome Sequencing Center for Infectious Disease"/>
            <person name="Wu L."/>
            <person name="Ma J."/>
        </authorList>
    </citation>
    <scope>NUCLEOTIDE SEQUENCE [LARGE SCALE GENOMIC DNA]</scope>
    <source>
        <strain evidence="2">KACC 14249</strain>
    </source>
</reference>
<protein>
    <submittedName>
        <fullName evidence="1">DUF4265 domain-containing protein</fullName>
    </submittedName>
</protein>
<gene>
    <name evidence="1" type="ORF">ACFQDO_04670</name>
</gene>
<proteinExistence type="predicted"/>
<dbReference type="Proteomes" id="UP001596189">
    <property type="component" value="Unassembled WGS sequence"/>
</dbReference>
<comment type="caution">
    <text evidence="1">The sequence shown here is derived from an EMBL/GenBank/DDBJ whole genome shotgun (WGS) entry which is preliminary data.</text>
</comment>
<accession>A0ABW1JCK0</accession>
<sequence>MSEGMGSTTIRVISGHKQDGTPVYESLLVERTPEGTYRLLRSPGLVLGVARDDVVRFDRSRERVEVVRRGGVVAFQVHGPHAVADTLVDQVAQLGGALDGRAPQLTIFSIPVTAGFAAIEGLANGLTQRHPEVEWFYGNVYDEDGETPLNWWVPEQE</sequence>
<dbReference type="Pfam" id="PF14085">
    <property type="entry name" value="DUF4265"/>
    <property type="match status" value="1"/>
</dbReference>
<evidence type="ECO:0000313" key="2">
    <source>
        <dbReference type="Proteomes" id="UP001596189"/>
    </source>
</evidence>